<gene>
    <name evidence="2" type="ORF">FKW44_013399</name>
</gene>
<sequence>LPPGASLRLVFTPQQQQVEKEVEFESEEESCRFQLSDWVGIHVLARKRDQCYYPGCLVDALSPAEGFGAAVQFDEGSQEPVLYENLFHPDAHDSIISDSIPSSSEISVGNRVGIKERQGAFLPGLVYESELAPLKRSRFLVKADASEEKRWSSWVMRDLEERFGANRQDESMAEDFLTPPERPSSSSSAGGEEEESDDDDLRNEDISLGWRAR</sequence>
<accession>A0A7T8HKT8</accession>
<feature type="region of interest" description="Disordered" evidence="1">
    <location>
        <begin position="164"/>
        <end position="213"/>
    </location>
</feature>
<keyword evidence="3" id="KW-1185">Reference proteome</keyword>
<feature type="non-terminal residue" evidence="2">
    <location>
        <position position="1"/>
    </location>
</feature>
<evidence type="ECO:0000313" key="2">
    <source>
        <dbReference type="EMBL" id="QQP51904.1"/>
    </source>
</evidence>
<dbReference type="Proteomes" id="UP000595437">
    <property type="component" value="Chromosome 8"/>
</dbReference>
<name>A0A7T8HKT8_CALRO</name>
<reference evidence="3" key="1">
    <citation type="submission" date="2021-01" db="EMBL/GenBank/DDBJ databases">
        <title>Caligus Genome Assembly.</title>
        <authorList>
            <person name="Gallardo-Escarate C."/>
        </authorList>
    </citation>
    <scope>NUCLEOTIDE SEQUENCE [LARGE SCALE GENOMIC DNA]</scope>
</reference>
<feature type="compositionally biased region" description="Acidic residues" evidence="1">
    <location>
        <begin position="191"/>
        <end position="202"/>
    </location>
</feature>
<dbReference type="AlphaFoldDB" id="A0A7T8HKT8"/>
<dbReference type="EMBL" id="CP045897">
    <property type="protein sequence ID" value="QQP51904.1"/>
    <property type="molecule type" value="Genomic_DNA"/>
</dbReference>
<evidence type="ECO:0000313" key="3">
    <source>
        <dbReference type="Proteomes" id="UP000595437"/>
    </source>
</evidence>
<organism evidence="2 3">
    <name type="scientific">Caligus rogercresseyi</name>
    <name type="common">Sea louse</name>
    <dbReference type="NCBI Taxonomy" id="217165"/>
    <lineage>
        <taxon>Eukaryota</taxon>
        <taxon>Metazoa</taxon>
        <taxon>Ecdysozoa</taxon>
        <taxon>Arthropoda</taxon>
        <taxon>Crustacea</taxon>
        <taxon>Multicrustacea</taxon>
        <taxon>Hexanauplia</taxon>
        <taxon>Copepoda</taxon>
        <taxon>Siphonostomatoida</taxon>
        <taxon>Caligidae</taxon>
        <taxon>Caligus</taxon>
    </lineage>
</organism>
<proteinExistence type="predicted"/>
<protein>
    <submittedName>
        <fullName evidence="2">Uncharacterized protein</fullName>
    </submittedName>
</protein>
<evidence type="ECO:0000256" key="1">
    <source>
        <dbReference type="SAM" id="MobiDB-lite"/>
    </source>
</evidence>